<dbReference type="Pfam" id="PF01915">
    <property type="entry name" value="Glyco_hydro_3_C"/>
    <property type="match status" value="1"/>
</dbReference>
<evidence type="ECO:0000256" key="1">
    <source>
        <dbReference type="ARBA" id="ARBA00005336"/>
    </source>
</evidence>
<dbReference type="Pfam" id="PF14310">
    <property type="entry name" value="Fn3-like"/>
    <property type="match status" value="1"/>
</dbReference>
<feature type="signal peptide" evidence="3">
    <location>
        <begin position="1"/>
        <end position="20"/>
    </location>
</feature>
<keyword evidence="3" id="KW-0732">Signal</keyword>
<dbReference type="PANTHER" id="PTHR42715">
    <property type="entry name" value="BETA-GLUCOSIDASE"/>
    <property type="match status" value="1"/>
</dbReference>
<dbReference type="SUPFAM" id="SSF51445">
    <property type="entry name" value="(Trans)glycosidases"/>
    <property type="match status" value="1"/>
</dbReference>
<evidence type="ECO:0000313" key="6">
    <source>
        <dbReference type="Proteomes" id="UP001501570"/>
    </source>
</evidence>
<dbReference type="InterPro" id="IPR050288">
    <property type="entry name" value="Cellulose_deg_GH3"/>
</dbReference>
<dbReference type="GO" id="GO:0016787">
    <property type="term" value="F:hydrolase activity"/>
    <property type="evidence" value="ECO:0007669"/>
    <property type="project" value="UniProtKB-KW"/>
</dbReference>
<evidence type="ECO:0000256" key="2">
    <source>
        <dbReference type="ARBA" id="ARBA00022801"/>
    </source>
</evidence>
<evidence type="ECO:0000259" key="4">
    <source>
        <dbReference type="SMART" id="SM01217"/>
    </source>
</evidence>
<dbReference type="Gene3D" id="2.60.120.380">
    <property type="match status" value="1"/>
</dbReference>
<dbReference type="InterPro" id="IPR001764">
    <property type="entry name" value="Glyco_hydro_3_N"/>
</dbReference>
<keyword evidence="6" id="KW-1185">Reference proteome</keyword>
<evidence type="ECO:0000256" key="3">
    <source>
        <dbReference type="SAM" id="SignalP"/>
    </source>
</evidence>
<dbReference type="RefSeq" id="WP_345638857.1">
    <property type="nucleotide sequence ID" value="NZ_BAABJQ010000047.1"/>
</dbReference>
<dbReference type="Gene3D" id="2.60.40.10">
    <property type="entry name" value="Immunoglobulins"/>
    <property type="match status" value="1"/>
</dbReference>
<protein>
    <submittedName>
        <fullName evidence="5">Glycoside hydrolase family 3 C-terminal domain-containing protein</fullName>
    </submittedName>
</protein>
<proteinExistence type="inferred from homology"/>
<sequence length="794" mass="83256">MAAVVTAAMVVTLGALPAQAARPRFSNRIQSLISQMTLDEKLSFVHGGTDPNDLGEAGYLPGVPRLGIPPLRLTDGTSGIRINQPTTVLPAPIALASSFDDQLAQTYGAALGRDGRAMGMDVLLSPMVNTIRVPYGGRNFETFSEDPVLTAHMAGAEVSGIASQGVIPVVKHLAANNQEDDRTTVNAVVDDRALHEVELPGFQAAIDAGAGAVMCSYNRLNGPYTCADSDLLNTVLRDQMDFTGWVMSDWRESLTPDSITDGLDQEMPDSTYFGDDLKTALQSGTIPMSALDTSVGRILTEMARFHLLDQPFPARPTQDPTGMTATALQVAESGGVLLRNSGSVLPLATGSANSVAVIGAAAKTPKVNGGGSSHVLPAVAPTSPVDQITARAGHATPVSYTTGYDPTGEPIPSSAFAPSIAPMSLPAGQEGIVYFGTLTVPTDGDYSIQMQATGGGGFIQVDDGAESALFGDSISTGYTGVTTHLTAGAHDLLVYGIADFNNPLTINMNWITEQMAQQQIADAVAAARAAKTAVVFAYDDSSEGLDRPNLELPGYQDELISAVAAANPRTVVVLNTASAVKMPWLNQVSSVLEMWYPGQDGAQATTALLYGDVNPSGRLTQTFPTDEAHTPVSGDPSLYPGVDDQVNYSEGIYAGYRWYQKNDVQPLFPFGYGLSYTRFAYSGLASVPASDGGLNVRLTVRNTGSRTGTDVPQIYLGPSSQVSVAQAASVYAGSARVTLAPGASKQVTVHIDPQQLSYWDTTSQSWKRAAGARKVWAGSSSSSLSLSTTTAVPR</sequence>
<dbReference type="Proteomes" id="UP001501570">
    <property type="component" value="Unassembled WGS sequence"/>
</dbReference>
<dbReference type="InterPro" id="IPR026891">
    <property type="entry name" value="Fn3-like"/>
</dbReference>
<dbReference type="InterPro" id="IPR017853">
    <property type="entry name" value="GH"/>
</dbReference>
<dbReference type="PANTHER" id="PTHR42715:SF10">
    <property type="entry name" value="BETA-GLUCOSIDASE"/>
    <property type="match status" value="1"/>
</dbReference>
<accession>A0ABP9SR04</accession>
<reference evidence="6" key="1">
    <citation type="journal article" date="2019" name="Int. J. Syst. Evol. Microbiol.">
        <title>The Global Catalogue of Microorganisms (GCM) 10K type strain sequencing project: providing services to taxonomists for standard genome sequencing and annotation.</title>
        <authorList>
            <consortium name="The Broad Institute Genomics Platform"/>
            <consortium name="The Broad Institute Genome Sequencing Center for Infectious Disease"/>
            <person name="Wu L."/>
            <person name="Ma J."/>
        </authorList>
    </citation>
    <scope>NUCLEOTIDE SEQUENCE [LARGE SCALE GENOMIC DNA]</scope>
    <source>
        <strain evidence="6">JCM 18304</strain>
    </source>
</reference>
<dbReference type="InterPro" id="IPR036881">
    <property type="entry name" value="Glyco_hydro_3_C_sf"/>
</dbReference>
<dbReference type="SUPFAM" id="SSF52279">
    <property type="entry name" value="Beta-D-glucan exohydrolase, C-terminal domain"/>
    <property type="match status" value="1"/>
</dbReference>
<organism evidence="5 6">
    <name type="scientific">Rugosimonospora acidiphila</name>
    <dbReference type="NCBI Taxonomy" id="556531"/>
    <lineage>
        <taxon>Bacteria</taxon>
        <taxon>Bacillati</taxon>
        <taxon>Actinomycetota</taxon>
        <taxon>Actinomycetes</taxon>
        <taxon>Micromonosporales</taxon>
        <taxon>Micromonosporaceae</taxon>
        <taxon>Rugosimonospora</taxon>
    </lineage>
</organism>
<feature type="domain" description="Fibronectin type III-like" evidence="4">
    <location>
        <begin position="710"/>
        <end position="781"/>
    </location>
</feature>
<dbReference type="Gene3D" id="3.40.50.1700">
    <property type="entry name" value="Glycoside hydrolase family 3 C-terminal domain"/>
    <property type="match status" value="1"/>
</dbReference>
<dbReference type="EMBL" id="BAABJQ010000047">
    <property type="protein sequence ID" value="GAA5201064.1"/>
    <property type="molecule type" value="Genomic_DNA"/>
</dbReference>
<evidence type="ECO:0000313" key="5">
    <source>
        <dbReference type="EMBL" id="GAA5201064.1"/>
    </source>
</evidence>
<feature type="chain" id="PRO_5047358811" evidence="3">
    <location>
        <begin position="21"/>
        <end position="794"/>
    </location>
</feature>
<gene>
    <name evidence="5" type="ORF">GCM10023322_80330</name>
</gene>
<dbReference type="InterPro" id="IPR036962">
    <property type="entry name" value="Glyco_hydro_3_N_sf"/>
</dbReference>
<name>A0ABP9SR04_9ACTN</name>
<dbReference type="PRINTS" id="PR00133">
    <property type="entry name" value="GLHYDRLASE3"/>
</dbReference>
<dbReference type="InterPro" id="IPR002772">
    <property type="entry name" value="Glyco_hydro_3_C"/>
</dbReference>
<dbReference type="SMART" id="SM01217">
    <property type="entry name" value="Fn3_like"/>
    <property type="match status" value="1"/>
</dbReference>
<comment type="caution">
    <text evidence="5">The sequence shown here is derived from an EMBL/GenBank/DDBJ whole genome shotgun (WGS) entry which is preliminary data.</text>
</comment>
<comment type="similarity">
    <text evidence="1">Belongs to the glycosyl hydrolase 3 family.</text>
</comment>
<dbReference type="Pfam" id="PF00933">
    <property type="entry name" value="Glyco_hydro_3"/>
    <property type="match status" value="1"/>
</dbReference>
<dbReference type="InterPro" id="IPR013783">
    <property type="entry name" value="Ig-like_fold"/>
</dbReference>
<keyword evidence="2 5" id="KW-0378">Hydrolase</keyword>
<dbReference type="Gene3D" id="3.20.20.300">
    <property type="entry name" value="Glycoside hydrolase, family 3, N-terminal domain"/>
    <property type="match status" value="1"/>
</dbReference>